<evidence type="ECO:0000256" key="2">
    <source>
        <dbReference type="SAM" id="Phobius"/>
    </source>
</evidence>
<keyword evidence="2" id="KW-0812">Transmembrane</keyword>
<dbReference type="AlphaFoldDB" id="A0A267AIE3"/>
<keyword evidence="2" id="KW-1133">Transmembrane helix</keyword>
<feature type="transmembrane region" description="Helical" evidence="2">
    <location>
        <begin position="57"/>
        <end position="80"/>
    </location>
</feature>
<feature type="transmembrane region" description="Helical" evidence="2">
    <location>
        <begin position="168"/>
        <end position="186"/>
    </location>
</feature>
<comment type="caution">
    <text evidence="3">The sequence shown here is derived from an EMBL/GenBank/DDBJ whole genome shotgun (WGS) entry which is preliminary data.</text>
</comment>
<dbReference type="RefSeq" id="WP_095036436.1">
    <property type="nucleotide sequence ID" value="NZ_NQKQ01000009.1"/>
</dbReference>
<evidence type="ECO:0000313" key="3">
    <source>
        <dbReference type="EMBL" id="PAA12413.1"/>
    </source>
</evidence>
<evidence type="ECO:0000256" key="1">
    <source>
        <dbReference type="SAM" id="MobiDB-lite"/>
    </source>
</evidence>
<proteinExistence type="predicted"/>
<evidence type="ECO:0008006" key="5">
    <source>
        <dbReference type="Google" id="ProtNLM"/>
    </source>
</evidence>
<dbReference type="OrthoDB" id="6889461at2"/>
<feature type="region of interest" description="Disordered" evidence="1">
    <location>
        <begin position="233"/>
        <end position="264"/>
    </location>
</feature>
<sequence>MQNNDFLIVFEKMYLLENETKEKITIRVQIVFTLTLALIAVSSYILRMLDFSSNQTIAIATLSTTLVFLVLLGASSYFAVRAFWGNTFKQTPSASEIKGYYNALVQYNLDIDKFLAEPEHGDPENGDQKIDIDAELNSYLCDVFEDCATHNAQVNFSRSRMVHNSFKLLLLSLVPLGVSAIMFIGFDMDVSSPRKNYQVIDKYVGDQLINLDQGLGSLTKVIDELKVILMTNRNDDKNQEPQNVPPEKAPAPVQMKPERPERPSVRIMLEDFSELRIKFDHDK</sequence>
<feature type="transmembrane region" description="Helical" evidence="2">
    <location>
        <begin position="24"/>
        <end position="45"/>
    </location>
</feature>
<organism evidence="3 4">
    <name type="scientific">Pseudomonas fragi</name>
    <dbReference type="NCBI Taxonomy" id="296"/>
    <lineage>
        <taxon>Bacteria</taxon>
        <taxon>Pseudomonadati</taxon>
        <taxon>Pseudomonadota</taxon>
        <taxon>Gammaproteobacteria</taxon>
        <taxon>Pseudomonadales</taxon>
        <taxon>Pseudomonadaceae</taxon>
        <taxon>Pseudomonas</taxon>
    </lineage>
</organism>
<evidence type="ECO:0000313" key="4">
    <source>
        <dbReference type="Proteomes" id="UP000215861"/>
    </source>
</evidence>
<reference evidence="3 4" key="1">
    <citation type="submission" date="2017-08" db="EMBL/GenBank/DDBJ databases">
        <title>Genomic and metabolic characterisation of spoilage-associated Pseudomonas species.</title>
        <authorList>
            <person name="Stanborough T."/>
            <person name="Fegan N."/>
            <person name="Powell S.M."/>
            <person name="Singh T."/>
            <person name="Tamplin M.L."/>
            <person name="Chandry P.S."/>
        </authorList>
    </citation>
    <scope>NUCLEOTIDE SEQUENCE [LARGE SCALE GENOMIC DNA]</scope>
    <source>
        <strain evidence="3 4">F1801</strain>
    </source>
</reference>
<dbReference type="Proteomes" id="UP000215861">
    <property type="component" value="Unassembled WGS sequence"/>
</dbReference>
<dbReference type="EMBL" id="NQKQ01000009">
    <property type="protein sequence ID" value="PAA12413.1"/>
    <property type="molecule type" value="Genomic_DNA"/>
</dbReference>
<gene>
    <name evidence="3" type="ORF">CJU81_09935</name>
</gene>
<accession>A0A267AIE3</accession>
<protein>
    <recommendedName>
        <fullName evidence="5">SMODS and SLOG-associating 2TM effector domain-containing protein</fullName>
    </recommendedName>
</protein>
<keyword evidence="2" id="KW-0472">Membrane</keyword>
<name>A0A267AIE3_PSEFR</name>